<dbReference type="AlphaFoldDB" id="A0ABD3E114"/>
<protein>
    <submittedName>
        <fullName evidence="2">Uncharacterized protein</fullName>
    </submittedName>
</protein>
<dbReference type="Proteomes" id="UP001632038">
    <property type="component" value="Unassembled WGS sequence"/>
</dbReference>
<comment type="caution">
    <text evidence="2">The sequence shown here is derived from an EMBL/GenBank/DDBJ whole genome shotgun (WGS) entry which is preliminary data.</text>
</comment>
<dbReference type="EMBL" id="JAVIJP010000011">
    <property type="protein sequence ID" value="KAL3646766.1"/>
    <property type="molecule type" value="Genomic_DNA"/>
</dbReference>
<name>A0ABD3E114_9LAMI</name>
<feature type="transmembrane region" description="Helical" evidence="1">
    <location>
        <begin position="57"/>
        <end position="80"/>
    </location>
</feature>
<keyword evidence="3" id="KW-1185">Reference proteome</keyword>
<keyword evidence="1" id="KW-0812">Transmembrane</keyword>
<gene>
    <name evidence="2" type="ORF">CASFOL_009310</name>
</gene>
<sequence length="132" mass="14164">MGPCRGDVCGSAELRRNPGWPVVARSSGPGLLTKKPVVARSGGLGRNRNDSFSNKPFSIFCSILISIAIIHFLFSTFGIAKMIMQIDGSWFSGGYNLCKSLLVQCFQRFLGGCLEVFSSSQPIAARLAGDLS</sequence>
<reference evidence="3" key="1">
    <citation type="journal article" date="2024" name="IScience">
        <title>Strigolactones Initiate the Formation of Haustorium-like Structures in Castilleja.</title>
        <authorList>
            <person name="Buerger M."/>
            <person name="Peterson D."/>
            <person name="Chory J."/>
        </authorList>
    </citation>
    <scope>NUCLEOTIDE SEQUENCE [LARGE SCALE GENOMIC DNA]</scope>
</reference>
<evidence type="ECO:0000313" key="3">
    <source>
        <dbReference type="Proteomes" id="UP001632038"/>
    </source>
</evidence>
<proteinExistence type="predicted"/>
<evidence type="ECO:0000256" key="1">
    <source>
        <dbReference type="SAM" id="Phobius"/>
    </source>
</evidence>
<organism evidence="2 3">
    <name type="scientific">Castilleja foliolosa</name>
    <dbReference type="NCBI Taxonomy" id="1961234"/>
    <lineage>
        <taxon>Eukaryota</taxon>
        <taxon>Viridiplantae</taxon>
        <taxon>Streptophyta</taxon>
        <taxon>Embryophyta</taxon>
        <taxon>Tracheophyta</taxon>
        <taxon>Spermatophyta</taxon>
        <taxon>Magnoliopsida</taxon>
        <taxon>eudicotyledons</taxon>
        <taxon>Gunneridae</taxon>
        <taxon>Pentapetalae</taxon>
        <taxon>asterids</taxon>
        <taxon>lamiids</taxon>
        <taxon>Lamiales</taxon>
        <taxon>Orobanchaceae</taxon>
        <taxon>Pedicularideae</taxon>
        <taxon>Castillejinae</taxon>
        <taxon>Castilleja</taxon>
    </lineage>
</organism>
<keyword evidence="1" id="KW-0472">Membrane</keyword>
<accession>A0ABD3E114</accession>
<evidence type="ECO:0000313" key="2">
    <source>
        <dbReference type="EMBL" id="KAL3646766.1"/>
    </source>
</evidence>
<keyword evidence="1" id="KW-1133">Transmembrane helix</keyword>